<evidence type="ECO:0000313" key="3">
    <source>
        <dbReference type="EMBL" id="CCG06892.1"/>
    </source>
</evidence>
<gene>
    <name evidence="3" type="primary">hypC</name>
    <name evidence="3" type="ORF">RSPPHO_00266</name>
</gene>
<feature type="region of interest" description="Disordered" evidence="2">
    <location>
        <begin position="9"/>
        <end position="43"/>
    </location>
</feature>
<dbReference type="GO" id="GO:1902670">
    <property type="term" value="F:carbon dioxide binding"/>
    <property type="evidence" value="ECO:0007669"/>
    <property type="project" value="TreeGrafter"/>
</dbReference>
<dbReference type="EMBL" id="HE663493">
    <property type="protein sequence ID" value="CCG06892.1"/>
    <property type="molecule type" value="Genomic_DNA"/>
</dbReference>
<evidence type="ECO:0000256" key="2">
    <source>
        <dbReference type="SAM" id="MobiDB-lite"/>
    </source>
</evidence>
<evidence type="ECO:0000256" key="1">
    <source>
        <dbReference type="ARBA" id="ARBA00006018"/>
    </source>
</evidence>
<dbReference type="eggNOG" id="COG0298">
    <property type="taxonomic scope" value="Bacteria"/>
</dbReference>
<organism evidence="3 4">
    <name type="scientific">Pararhodospirillum photometricum DSM 122</name>
    <dbReference type="NCBI Taxonomy" id="1150469"/>
    <lineage>
        <taxon>Bacteria</taxon>
        <taxon>Pseudomonadati</taxon>
        <taxon>Pseudomonadota</taxon>
        <taxon>Alphaproteobacteria</taxon>
        <taxon>Rhodospirillales</taxon>
        <taxon>Rhodospirillaceae</taxon>
        <taxon>Pararhodospirillum</taxon>
    </lineage>
</organism>
<dbReference type="PANTHER" id="PTHR35177">
    <property type="entry name" value="HYDROGENASE MATURATION FACTOR HYBG"/>
    <property type="match status" value="1"/>
</dbReference>
<protein>
    <submittedName>
        <fullName evidence="3">Hydrogenase expression/formation protein HypC</fullName>
    </submittedName>
</protein>
<dbReference type="PATRIC" id="fig|1150469.3.peg.323"/>
<dbReference type="InterPro" id="IPR001109">
    <property type="entry name" value="Hydrogenase_HupF/HypC"/>
</dbReference>
<dbReference type="SUPFAM" id="SSF159127">
    <property type="entry name" value="HupF/HypC-like"/>
    <property type="match status" value="1"/>
</dbReference>
<accession>H6SN16</accession>
<comment type="similarity">
    <text evidence="1">Belongs to the HupF/HypC family.</text>
</comment>
<name>H6SN16_PARPM</name>
<sequence>MPQTPFFYFPKKRGSGGFASRREFEGGSPQEPRTSPVSTNRKTPTMCLATPARVLALLPDHQARVDIGGASRIVSLELVDAVAEGDHVLVHVGYALARLDAAEAQRTLDLIDAVQVSA</sequence>
<evidence type="ECO:0000313" key="4">
    <source>
        <dbReference type="Proteomes" id="UP000033220"/>
    </source>
</evidence>
<dbReference type="Gene3D" id="2.30.30.140">
    <property type="match status" value="1"/>
</dbReference>
<proteinExistence type="inferred from homology"/>
<dbReference type="KEGG" id="rpm:RSPPHO_00266"/>
<dbReference type="AlphaFoldDB" id="H6SN16"/>
<dbReference type="GO" id="GO:0051604">
    <property type="term" value="P:protein maturation"/>
    <property type="evidence" value="ECO:0007669"/>
    <property type="project" value="TreeGrafter"/>
</dbReference>
<dbReference type="GO" id="GO:0005506">
    <property type="term" value="F:iron ion binding"/>
    <property type="evidence" value="ECO:0007669"/>
    <property type="project" value="TreeGrafter"/>
</dbReference>
<dbReference type="NCBIfam" id="TIGR00074">
    <property type="entry name" value="hypC_hupF"/>
    <property type="match status" value="1"/>
</dbReference>
<dbReference type="HOGENOM" id="CLU_2071305_0_0_5"/>
<dbReference type="Proteomes" id="UP000033220">
    <property type="component" value="Chromosome DSM 122"/>
</dbReference>
<reference evidence="3 4" key="1">
    <citation type="submission" date="2012-02" db="EMBL/GenBank/DDBJ databases">
        <title>Shotgun genome sequence of Phaeospirillum photometricum DSM 122.</title>
        <authorList>
            <person name="Duquesne K."/>
            <person name="Sturgis J."/>
        </authorList>
    </citation>
    <scope>NUCLEOTIDE SEQUENCE [LARGE SCALE GENOMIC DNA]</scope>
    <source>
        <strain evidence="4">DSM122</strain>
    </source>
</reference>
<dbReference type="Pfam" id="PF01455">
    <property type="entry name" value="HupF_HypC"/>
    <property type="match status" value="1"/>
</dbReference>
<feature type="compositionally biased region" description="Polar residues" evidence="2">
    <location>
        <begin position="31"/>
        <end position="43"/>
    </location>
</feature>
<dbReference type="PRINTS" id="PR00445">
    <property type="entry name" value="HUPFHYPC"/>
</dbReference>
<dbReference type="PANTHER" id="PTHR35177:SF2">
    <property type="entry name" value="HYDROGENASE MATURATION FACTOR HYBG"/>
    <property type="match status" value="1"/>
</dbReference>
<keyword evidence="4" id="KW-1185">Reference proteome</keyword>
<dbReference type="STRING" id="1150469.RSPPHO_00266"/>